<comment type="similarity">
    <text evidence="14 16">Belongs to the type III pantothenate kinase family.</text>
</comment>
<comment type="cofactor">
    <cofactor evidence="16">
        <name>NH4(+)</name>
        <dbReference type="ChEBI" id="CHEBI:28938"/>
    </cofactor>
    <cofactor evidence="16">
        <name>K(+)</name>
        <dbReference type="ChEBI" id="CHEBI:29103"/>
    </cofactor>
    <text evidence="16">A monovalent cation. Ammonium or potassium.</text>
</comment>
<keyword evidence="8 16" id="KW-0808">Transferase</keyword>
<dbReference type="InterPro" id="IPR004619">
    <property type="entry name" value="Type_III_PanK"/>
</dbReference>
<dbReference type="GO" id="GO:0005524">
    <property type="term" value="F:ATP binding"/>
    <property type="evidence" value="ECO:0007669"/>
    <property type="project" value="UniProtKB-UniRule"/>
</dbReference>
<dbReference type="NCBIfam" id="TIGR00671">
    <property type="entry name" value="baf"/>
    <property type="match status" value="1"/>
</dbReference>
<protein>
    <recommendedName>
        <fullName evidence="15 16">Type III pantothenate kinase</fullName>
        <ecNumber evidence="6 16">2.7.1.33</ecNumber>
    </recommendedName>
    <alternativeName>
        <fullName evidence="16">PanK-III</fullName>
    </alternativeName>
    <alternativeName>
        <fullName evidence="16">Pantothenic acid kinase</fullName>
    </alternativeName>
</protein>
<dbReference type="GO" id="GO:0015937">
    <property type="term" value="P:coenzyme A biosynthetic process"/>
    <property type="evidence" value="ECO:0007669"/>
    <property type="project" value="UniProtKB-UniRule"/>
</dbReference>
<keyword evidence="7 16" id="KW-0963">Cytoplasm</keyword>
<name>A0A087M2G9_9HYPH</name>
<dbReference type="GO" id="GO:0004594">
    <property type="term" value="F:pantothenate kinase activity"/>
    <property type="evidence" value="ECO:0007669"/>
    <property type="project" value="UniProtKB-UniRule"/>
</dbReference>
<feature type="active site" description="Proton acceptor" evidence="16">
    <location>
        <position position="116"/>
    </location>
</feature>
<dbReference type="Pfam" id="PF03309">
    <property type="entry name" value="Pan_kinase"/>
    <property type="match status" value="1"/>
</dbReference>
<keyword evidence="18" id="KW-1185">Reference proteome</keyword>
<dbReference type="SUPFAM" id="SSF53067">
    <property type="entry name" value="Actin-like ATPase domain"/>
    <property type="match status" value="2"/>
</dbReference>
<dbReference type="PANTHER" id="PTHR34265:SF1">
    <property type="entry name" value="TYPE III PANTOTHENATE KINASE"/>
    <property type="match status" value="1"/>
</dbReference>
<evidence type="ECO:0000256" key="9">
    <source>
        <dbReference type="ARBA" id="ARBA00022741"/>
    </source>
</evidence>
<evidence type="ECO:0000313" key="17">
    <source>
        <dbReference type="EMBL" id="KFL31072.1"/>
    </source>
</evidence>
<evidence type="ECO:0000313" key="18">
    <source>
        <dbReference type="Proteomes" id="UP000028981"/>
    </source>
</evidence>
<feature type="binding site" evidence="16">
    <location>
        <begin position="114"/>
        <end position="117"/>
    </location>
    <ligand>
        <name>substrate</name>
    </ligand>
</feature>
<gene>
    <name evidence="16" type="primary">coaX</name>
    <name evidence="17" type="ORF">JP75_12090</name>
</gene>
<comment type="caution">
    <text evidence="16">Lacks conserved residue(s) required for the propagation of feature annotation.</text>
</comment>
<keyword evidence="12 16" id="KW-0630">Potassium</keyword>
<evidence type="ECO:0000256" key="6">
    <source>
        <dbReference type="ARBA" id="ARBA00012102"/>
    </source>
</evidence>
<dbReference type="UniPathway" id="UPA00241">
    <property type="reaction ID" value="UER00352"/>
</dbReference>
<keyword evidence="10 16" id="KW-0418">Kinase</keyword>
<dbReference type="GO" id="GO:0046872">
    <property type="term" value="F:metal ion binding"/>
    <property type="evidence" value="ECO:0007669"/>
    <property type="project" value="UniProtKB-KW"/>
</dbReference>
<comment type="subcellular location">
    <subcellularLocation>
        <location evidence="3 16">Cytoplasm</location>
    </subcellularLocation>
</comment>
<evidence type="ECO:0000256" key="14">
    <source>
        <dbReference type="ARBA" id="ARBA00038036"/>
    </source>
</evidence>
<evidence type="ECO:0000256" key="8">
    <source>
        <dbReference type="ARBA" id="ARBA00022679"/>
    </source>
</evidence>
<reference evidence="17 18" key="1">
    <citation type="submission" date="2014-08" db="EMBL/GenBank/DDBJ databases">
        <authorList>
            <person name="Hassan Y.I."/>
            <person name="Lepp D."/>
            <person name="Zhou T."/>
        </authorList>
    </citation>
    <scope>NUCLEOTIDE SEQUENCE [LARGE SCALE GENOMIC DNA]</scope>
    <source>
        <strain evidence="17 18">IFO13584</strain>
    </source>
</reference>
<dbReference type="OrthoDB" id="9804707at2"/>
<keyword evidence="13 16" id="KW-0173">Coenzyme A biosynthesis</keyword>
<keyword evidence="9 16" id="KW-0547">Nucleotide-binding</keyword>
<dbReference type="EMBL" id="JQGC01000009">
    <property type="protein sequence ID" value="KFL31072.1"/>
    <property type="molecule type" value="Genomic_DNA"/>
</dbReference>
<accession>A0A087M2G9</accession>
<feature type="binding site" evidence="16">
    <location>
        <position position="191"/>
    </location>
    <ligand>
        <name>substrate</name>
    </ligand>
</feature>
<evidence type="ECO:0000256" key="12">
    <source>
        <dbReference type="ARBA" id="ARBA00022958"/>
    </source>
</evidence>
<comment type="caution">
    <text evidence="17">The sequence shown here is derived from an EMBL/GenBank/DDBJ whole genome shotgun (WGS) entry which is preliminary data.</text>
</comment>
<comment type="catalytic activity">
    <reaction evidence="1 16">
        <text>(R)-pantothenate + ATP = (R)-4'-phosphopantothenate + ADP + H(+)</text>
        <dbReference type="Rhea" id="RHEA:16373"/>
        <dbReference type="ChEBI" id="CHEBI:10986"/>
        <dbReference type="ChEBI" id="CHEBI:15378"/>
        <dbReference type="ChEBI" id="CHEBI:29032"/>
        <dbReference type="ChEBI" id="CHEBI:30616"/>
        <dbReference type="ChEBI" id="CHEBI:456216"/>
        <dbReference type="EC" id="2.7.1.33"/>
    </reaction>
</comment>
<comment type="cofactor">
    <cofactor evidence="2">
        <name>K(+)</name>
        <dbReference type="ChEBI" id="CHEBI:29103"/>
    </cofactor>
</comment>
<evidence type="ECO:0000256" key="4">
    <source>
        <dbReference type="ARBA" id="ARBA00005225"/>
    </source>
</evidence>
<dbReference type="EC" id="2.7.1.33" evidence="6 16"/>
<evidence type="ECO:0000256" key="7">
    <source>
        <dbReference type="ARBA" id="ARBA00022490"/>
    </source>
</evidence>
<dbReference type="Proteomes" id="UP000028981">
    <property type="component" value="Unassembled WGS sequence"/>
</dbReference>
<dbReference type="HAMAP" id="MF_01274">
    <property type="entry name" value="Pantothen_kinase_3"/>
    <property type="match status" value="1"/>
</dbReference>
<dbReference type="AlphaFoldDB" id="A0A087M2G9"/>
<dbReference type="STRING" id="46914.JP75_12090"/>
<dbReference type="PANTHER" id="PTHR34265">
    <property type="entry name" value="TYPE III PANTOTHENATE KINASE"/>
    <property type="match status" value="1"/>
</dbReference>
<dbReference type="RefSeq" id="WP_035082977.1">
    <property type="nucleotide sequence ID" value="NZ_JQGC01000009.1"/>
</dbReference>
<dbReference type="InterPro" id="IPR043129">
    <property type="entry name" value="ATPase_NBD"/>
</dbReference>
<evidence type="ECO:0000256" key="10">
    <source>
        <dbReference type="ARBA" id="ARBA00022777"/>
    </source>
</evidence>
<evidence type="ECO:0000256" key="5">
    <source>
        <dbReference type="ARBA" id="ARBA00011738"/>
    </source>
</evidence>
<sequence length="260" mass="28173">MTQYWLLLDIGNTHTVAGLFSEVGKVVAEVRFRTDPLATADEYRVHLNQLFAEHLEDSIWEVAERAILSTVVPVLEKTVRGACASGRRPIEVISISSKLKRDFELDLPFPDQLGADRLANVAGALTIAEPPFLLVDAGTATTFCLVDARPAYIGGAIVPGLDTSWRALQSRAAKLFSVELIRPQSAVGNTTETQIQSGVLQGYEALIEGLADRLLRDSGLEGAKLIATGGCTRLITLSPRFDIQPDLTLLGLFRYGLLNG</sequence>
<evidence type="ECO:0000256" key="11">
    <source>
        <dbReference type="ARBA" id="ARBA00022840"/>
    </source>
</evidence>
<evidence type="ECO:0000256" key="13">
    <source>
        <dbReference type="ARBA" id="ARBA00022993"/>
    </source>
</evidence>
<comment type="pathway">
    <text evidence="4 16">Cofactor biosynthesis; coenzyme A biosynthesis; CoA from (R)-pantothenate: step 1/5.</text>
</comment>
<evidence type="ECO:0000256" key="15">
    <source>
        <dbReference type="ARBA" id="ARBA00040883"/>
    </source>
</evidence>
<comment type="subunit">
    <text evidence="5 16">Homodimer.</text>
</comment>
<evidence type="ECO:0000256" key="1">
    <source>
        <dbReference type="ARBA" id="ARBA00001206"/>
    </source>
</evidence>
<feature type="binding site" evidence="16">
    <location>
        <position position="139"/>
    </location>
    <ligand>
        <name>ATP</name>
        <dbReference type="ChEBI" id="CHEBI:30616"/>
    </ligand>
</feature>
<proteinExistence type="inferred from homology"/>
<feature type="binding site" evidence="16">
    <location>
        <begin position="9"/>
        <end position="16"/>
    </location>
    <ligand>
        <name>ATP</name>
        <dbReference type="ChEBI" id="CHEBI:30616"/>
    </ligand>
</feature>
<dbReference type="GO" id="GO:0005737">
    <property type="term" value="C:cytoplasm"/>
    <property type="evidence" value="ECO:0007669"/>
    <property type="project" value="UniProtKB-SubCell"/>
</dbReference>
<organism evidence="17 18">
    <name type="scientific">Devosia riboflavina</name>
    <dbReference type="NCBI Taxonomy" id="46914"/>
    <lineage>
        <taxon>Bacteria</taxon>
        <taxon>Pseudomonadati</taxon>
        <taxon>Pseudomonadota</taxon>
        <taxon>Alphaproteobacteria</taxon>
        <taxon>Hyphomicrobiales</taxon>
        <taxon>Devosiaceae</taxon>
        <taxon>Devosia</taxon>
    </lineage>
</organism>
<keyword evidence="11 16" id="KW-0067">ATP-binding</keyword>
<keyword evidence="16" id="KW-0479">Metal-binding</keyword>
<comment type="function">
    <text evidence="16">Catalyzes the phosphorylation of pantothenate (Pan), the first step in CoA biosynthesis.</text>
</comment>
<evidence type="ECO:0000256" key="3">
    <source>
        <dbReference type="ARBA" id="ARBA00004496"/>
    </source>
</evidence>
<feature type="binding site" evidence="16">
    <location>
        <position position="136"/>
    </location>
    <ligand>
        <name>K(+)</name>
        <dbReference type="ChEBI" id="CHEBI:29103"/>
    </ligand>
</feature>
<dbReference type="Gene3D" id="3.30.420.40">
    <property type="match status" value="2"/>
</dbReference>
<evidence type="ECO:0000256" key="16">
    <source>
        <dbReference type="HAMAP-Rule" id="MF_01274"/>
    </source>
</evidence>
<evidence type="ECO:0000256" key="2">
    <source>
        <dbReference type="ARBA" id="ARBA00001958"/>
    </source>
</evidence>
<dbReference type="CDD" id="cd24015">
    <property type="entry name" value="ASKHA_NBD_PanK-III"/>
    <property type="match status" value="1"/>
</dbReference>